<sequence>MFKTFPKLDSARRTTDVSGDDERSSDSNRDARAKKNASRQRLFGPKAEVFPILSRSKSSHRRQEMPFLERSRSPSQVSKEGHRADEGALGFSPLHPLLGAEVPGVNLADVGREEILTILAPALEKYGLLLFRGQDISPQEFFNFIKAFPDVDLDEVSAAKNPFAQGDPSCLPELPGVRALGNAISDPALHRGATPELNETGMEWHTDGCGITLLYAAQVPAGPVKRTTLWANGYHAYNMLDDELKRMAREMQATFGAKHVLEGSVREIYRRGGRMSDNGLKLVRGVDALDLSPEEFRKREDPKTNPRRYAHYNGSPVRRHPFTDRLTLFTVPVYLESCKGMDIEQARDLLEQILLPGTSGDSVYVHEWSQGDVVLWDNRSTLHSATKPVEGPQLMYQTFLRTKTPMGFVEPADN</sequence>
<keyword evidence="10" id="KW-1185">Reference proteome</keyword>
<keyword evidence="3" id="KW-0479">Metal-binding</keyword>
<name>A0A1Q9C313_SYMMI</name>
<comment type="caution">
    <text evidence="9">The sequence shown here is derived from an EMBL/GenBank/DDBJ whole genome shotgun (WGS) entry which is preliminary data.</text>
</comment>
<accession>A0A1Q9C313</accession>
<dbReference type="Gene3D" id="3.60.130.10">
    <property type="entry name" value="Clavaminate synthase-like"/>
    <property type="match status" value="1"/>
</dbReference>
<evidence type="ECO:0000313" key="10">
    <source>
        <dbReference type="Proteomes" id="UP000186817"/>
    </source>
</evidence>
<keyword evidence="6" id="KW-0408">Iron</keyword>
<dbReference type="AlphaFoldDB" id="A0A1Q9C313"/>
<proteinExistence type="inferred from homology"/>
<feature type="domain" description="TauD/TfdA-like" evidence="8">
    <location>
        <begin position="92"/>
        <end position="395"/>
    </location>
</feature>
<evidence type="ECO:0000313" key="9">
    <source>
        <dbReference type="EMBL" id="OLP77297.1"/>
    </source>
</evidence>
<dbReference type="PANTHER" id="PTHR43779">
    <property type="entry name" value="DIOXYGENASE RV0097-RELATED"/>
    <property type="match status" value="1"/>
</dbReference>
<evidence type="ECO:0000256" key="3">
    <source>
        <dbReference type="ARBA" id="ARBA00022723"/>
    </source>
</evidence>
<evidence type="ECO:0000256" key="7">
    <source>
        <dbReference type="SAM" id="MobiDB-lite"/>
    </source>
</evidence>
<reference evidence="9 10" key="1">
    <citation type="submission" date="2016-02" db="EMBL/GenBank/DDBJ databases">
        <title>Genome analysis of coral dinoflagellate symbionts highlights evolutionary adaptations to a symbiotic lifestyle.</title>
        <authorList>
            <person name="Aranda M."/>
            <person name="Li Y."/>
            <person name="Liew Y.J."/>
            <person name="Baumgarten S."/>
            <person name="Simakov O."/>
            <person name="Wilson M."/>
            <person name="Piel J."/>
            <person name="Ashoor H."/>
            <person name="Bougouffa S."/>
            <person name="Bajic V.B."/>
            <person name="Ryu T."/>
            <person name="Ravasi T."/>
            <person name="Bayer T."/>
            <person name="Micklem G."/>
            <person name="Kim H."/>
            <person name="Bhak J."/>
            <person name="Lajeunesse T.C."/>
            <person name="Voolstra C.R."/>
        </authorList>
    </citation>
    <scope>NUCLEOTIDE SEQUENCE [LARGE SCALE GENOMIC DNA]</scope>
    <source>
        <strain evidence="9 10">CCMP2467</strain>
    </source>
</reference>
<keyword evidence="5" id="KW-0560">Oxidoreductase</keyword>
<evidence type="ECO:0000256" key="1">
    <source>
        <dbReference type="ARBA" id="ARBA00001954"/>
    </source>
</evidence>
<dbReference type="EMBL" id="LSRX01001797">
    <property type="protein sequence ID" value="OLP77297.1"/>
    <property type="molecule type" value="Genomic_DNA"/>
</dbReference>
<dbReference type="GO" id="GO:0046872">
    <property type="term" value="F:metal ion binding"/>
    <property type="evidence" value="ECO:0007669"/>
    <property type="project" value="UniProtKB-KW"/>
</dbReference>
<feature type="compositionally biased region" description="Basic and acidic residues" evidence="7">
    <location>
        <begin position="9"/>
        <end position="33"/>
    </location>
</feature>
<dbReference type="Pfam" id="PF02668">
    <property type="entry name" value="TauD"/>
    <property type="match status" value="1"/>
</dbReference>
<evidence type="ECO:0000256" key="5">
    <source>
        <dbReference type="ARBA" id="ARBA00023002"/>
    </source>
</evidence>
<evidence type="ECO:0000256" key="6">
    <source>
        <dbReference type="ARBA" id="ARBA00023004"/>
    </source>
</evidence>
<comment type="similarity">
    <text evidence="2">Belongs to the TfdA dioxygenase family.</text>
</comment>
<organism evidence="9 10">
    <name type="scientific">Symbiodinium microadriaticum</name>
    <name type="common">Dinoflagellate</name>
    <name type="synonym">Zooxanthella microadriatica</name>
    <dbReference type="NCBI Taxonomy" id="2951"/>
    <lineage>
        <taxon>Eukaryota</taxon>
        <taxon>Sar</taxon>
        <taxon>Alveolata</taxon>
        <taxon>Dinophyceae</taxon>
        <taxon>Suessiales</taxon>
        <taxon>Symbiodiniaceae</taxon>
        <taxon>Symbiodinium</taxon>
    </lineage>
</organism>
<keyword evidence="4" id="KW-0223">Dioxygenase</keyword>
<dbReference type="InterPro" id="IPR003819">
    <property type="entry name" value="TauD/TfdA-like"/>
</dbReference>
<comment type="cofactor">
    <cofactor evidence="1">
        <name>Fe(2+)</name>
        <dbReference type="ChEBI" id="CHEBI:29033"/>
    </cofactor>
</comment>
<dbReference type="Proteomes" id="UP000186817">
    <property type="component" value="Unassembled WGS sequence"/>
</dbReference>
<feature type="region of interest" description="Disordered" evidence="7">
    <location>
        <begin position="1"/>
        <end position="88"/>
    </location>
</feature>
<feature type="compositionally biased region" description="Basic and acidic residues" evidence="7">
    <location>
        <begin position="61"/>
        <end position="72"/>
    </location>
</feature>
<dbReference type="OMA" id="ANGYHAY"/>
<dbReference type="GO" id="GO:0051213">
    <property type="term" value="F:dioxygenase activity"/>
    <property type="evidence" value="ECO:0007669"/>
    <property type="project" value="UniProtKB-KW"/>
</dbReference>
<protein>
    <submittedName>
        <fullName evidence="9">Pentalenolactone F synthase</fullName>
    </submittedName>
</protein>
<dbReference type="InterPro" id="IPR042098">
    <property type="entry name" value="TauD-like_sf"/>
</dbReference>
<dbReference type="InterPro" id="IPR051178">
    <property type="entry name" value="TfdA_dioxygenase"/>
</dbReference>
<dbReference type="PANTHER" id="PTHR43779:SF2">
    <property type="entry name" value="ALPHA-KETOGLUTARATE-DEPENDENT XANTHINE DIOXYGENASE XAN1"/>
    <property type="match status" value="1"/>
</dbReference>
<gene>
    <name evidence="9" type="primary">ptlD</name>
    <name evidence="9" type="ORF">AK812_SmicGene42655</name>
</gene>
<evidence type="ECO:0000256" key="2">
    <source>
        <dbReference type="ARBA" id="ARBA00005896"/>
    </source>
</evidence>
<evidence type="ECO:0000259" key="8">
    <source>
        <dbReference type="Pfam" id="PF02668"/>
    </source>
</evidence>
<dbReference type="OrthoDB" id="407450at2759"/>
<evidence type="ECO:0000256" key="4">
    <source>
        <dbReference type="ARBA" id="ARBA00022964"/>
    </source>
</evidence>
<dbReference type="SUPFAM" id="SSF51197">
    <property type="entry name" value="Clavaminate synthase-like"/>
    <property type="match status" value="1"/>
</dbReference>